<evidence type="ECO:0000256" key="1">
    <source>
        <dbReference type="SAM" id="MobiDB-lite"/>
    </source>
</evidence>
<proteinExistence type="predicted"/>
<feature type="region of interest" description="Disordered" evidence="1">
    <location>
        <begin position="51"/>
        <end position="71"/>
    </location>
</feature>
<evidence type="ECO:0000313" key="4">
    <source>
        <dbReference type="Proteomes" id="UP000509303"/>
    </source>
</evidence>
<protein>
    <recommendedName>
        <fullName evidence="5">Secreted protein</fullName>
    </recommendedName>
</protein>
<dbReference type="AlphaFoldDB" id="A0A7H8NBD1"/>
<gene>
    <name evidence="3" type="ORF">HUT08_21865</name>
</gene>
<evidence type="ECO:0000256" key="2">
    <source>
        <dbReference type="SAM" id="SignalP"/>
    </source>
</evidence>
<dbReference type="RefSeq" id="WP_176163452.1">
    <property type="nucleotide sequence ID" value="NZ_CP054929.1"/>
</dbReference>
<reference evidence="3 4" key="1">
    <citation type="submission" date="2020-06" db="EMBL/GenBank/DDBJ databases">
        <title>Genome mining for natural products.</title>
        <authorList>
            <person name="Zhang B."/>
            <person name="Shi J."/>
            <person name="Ge H."/>
        </authorList>
    </citation>
    <scope>NUCLEOTIDE SEQUENCE [LARGE SCALE GENOMIC DNA]</scope>
    <source>
        <strain evidence="3 4">NA00687</strain>
    </source>
</reference>
<keyword evidence="2" id="KW-0732">Signal</keyword>
<sequence>MKSIITARMKTAALAGTTTALLLAGAANVSSDGAGDDTDNGRQRELSLADEATANLSDTGSEGARILQGKGRASKRVAASTTKALATGQRLIVEAVCLGAGSVTITTSAGGPPRPQQVRCTESGTGRAKASRFTLITQKTGPVRVAVQPSGKTRGGFAFRVRTQT</sequence>
<evidence type="ECO:0008006" key="5">
    <source>
        <dbReference type="Google" id="ProtNLM"/>
    </source>
</evidence>
<accession>A0A7H8NBD1</accession>
<feature type="chain" id="PRO_5038379824" description="Secreted protein" evidence="2">
    <location>
        <begin position="27"/>
        <end position="165"/>
    </location>
</feature>
<feature type="signal peptide" evidence="2">
    <location>
        <begin position="1"/>
        <end position="26"/>
    </location>
</feature>
<dbReference type="EMBL" id="CP054929">
    <property type="protein sequence ID" value="QKW51734.1"/>
    <property type="molecule type" value="Genomic_DNA"/>
</dbReference>
<organism evidence="3 4">
    <name type="scientific">Streptomyces buecherae</name>
    <dbReference type="NCBI Taxonomy" id="2763006"/>
    <lineage>
        <taxon>Bacteria</taxon>
        <taxon>Bacillati</taxon>
        <taxon>Actinomycetota</taxon>
        <taxon>Actinomycetes</taxon>
        <taxon>Kitasatosporales</taxon>
        <taxon>Streptomycetaceae</taxon>
        <taxon>Streptomyces</taxon>
    </lineage>
</organism>
<name>A0A7H8NBD1_9ACTN</name>
<evidence type="ECO:0000313" key="3">
    <source>
        <dbReference type="EMBL" id="QKW51734.1"/>
    </source>
</evidence>
<keyword evidence="4" id="KW-1185">Reference proteome</keyword>
<dbReference type="Proteomes" id="UP000509303">
    <property type="component" value="Chromosome"/>
</dbReference>